<evidence type="ECO:0000256" key="12">
    <source>
        <dbReference type="ARBA" id="ARBA00023303"/>
    </source>
</evidence>
<evidence type="ECO:0000256" key="7">
    <source>
        <dbReference type="ARBA" id="ARBA00023053"/>
    </source>
</evidence>
<keyword evidence="10" id="KW-0325">Glycoprotein</keyword>
<keyword evidence="7" id="KW-0915">Sodium</keyword>
<sequence length="342" mass="38736">MVIGSTMAEKSDANEREKTIFKKGLIFILHDFSWWTSTHGIPHIGLANARWLRILWIIIVLCCFGGFIWQFVTLFTNYLAYRVNTETEPEECQQNKPGSAWEAAKMSCLEWYQKNTLLVEIYYERMNYQVLTESPAYSLVNLVSDVGGQVGLFLGMSIISVIELLTLVLLLVCYCATHKSRKREIAAIEQESHNAKTAGVVVAIVEVLLCILSVYGLFRNLHLFGSSYLFWFILGIFSVIVILFAIALMLYAIKKEKAPTFLLGVMIIVIYLLVAILEVFFLIIVWKLYKHLRDYSSIGPYSDDKNVQWQSVGAPPKDNAHGSPTMGDVYPYGQEGGQGQML</sequence>
<organism evidence="15 16">
    <name type="scientific">Teladorsagia circumcincta</name>
    <name type="common">Brown stomach worm</name>
    <name type="synonym">Ostertagia circumcincta</name>
    <dbReference type="NCBI Taxonomy" id="45464"/>
    <lineage>
        <taxon>Eukaryota</taxon>
        <taxon>Metazoa</taxon>
        <taxon>Ecdysozoa</taxon>
        <taxon>Nematoda</taxon>
        <taxon>Chromadorea</taxon>
        <taxon>Rhabditida</taxon>
        <taxon>Rhabditina</taxon>
        <taxon>Rhabditomorpha</taxon>
        <taxon>Strongyloidea</taxon>
        <taxon>Trichostrongylidae</taxon>
        <taxon>Teladorsagia</taxon>
    </lineage>
</organism>
<keyword evidence="9 14" id="KW-0472">Membrane</keyword>
<feature type="transmembrane region" description="Helical" evidence="14">
    <location>
        <begin position="152"/>
        <end position="176"/>
    </location>
</feature>
<feature type="transmembrane region" description="Helical" evidence="14">
    <location>
        <begin position="260"/>
        <end position="286"/>
    </location>
</feature>
<comment type="similarity">
    <text evidence="2 13">Belongs to the amiloride-sensitive sodium channel (TC 1.A.6) family.</text>
</comment>
<keyword evidence="6 14" id="KW-1133">Transmembrane helix</keyword>
<evidence type="ECO:0000256" key="10">
    <source>
        <dbReference type="ARBA" id="ARBA00023180"/>
    </source>
</evidence>
<evidence type="ECO:0000256" key="5">
    <source>
        <dbReference type="ARBA" id="ARBA00022692"/>
    </source>
</evidence>
<evidence type="ECO:0000313" key="16">
    <source>
        <dbReference type="Proteomes" id="UP000230423"/>
    </source>
</evidence>
<evidence type="ECO:0000256" key="14">
    <source>
        <dbReference type="SAM" id="Phobius"/>
    </source>
</evidence>
<dbReference type="GO" id="GO:0015280">
    <property type="term" value="F:ligand-gated sodium channel activity"/>
    <property type="evidence" value="ECO:0007669"/>
    <property type="project" value="TreeGrafter"/>
</dbReference>
<feature type="transmembrane region" description="Helical" evidence="14">
    <location>
        <begin position="230"/>
        <end position="253"/>
    </location>
</feature>
<name>A0A2G9UCI6_TELCI</name>
<keyword evidence="12 13" id="KW-0407">Ion channel</keyword>
<keyword evidence="4 13" id="KW-0894">Sodium channel</keyword>
<accession>A0A2G9UCI6</accession>
<dbReference type="Proteomes" id="UP000230423">
    <property type="component" value="Unassembled WGS sequence"/>
</dbReference>
<keyword evidence="5 13" id="KW-0812">Transmembrane</keyword>
<evidence type="ECO:0000256" key="4">
    <source>
        <dbReference type="ARBA" id="ARBA00022461"/>
    </source>
</evidence>
<dbReference type="Pfam" id="PF00858">
    <property type="entry name" value="ASC"/>
    <property type="match status" value="2"/>
</dbReference>
<feature type="transmembrane region" description="Helical" evidence="14">
    <location>
        <begin position="197"/>
        <end position="218"/>
    </location>
</feature>
<dbReference type="GO" id="GO:0005886">
    <property type="term" value="C:plasma membrane"/>
    <property type="evidence" value="ECO:0007669"/>
    <property type="project" value="TreeGrafter"/>
</dbReference>
<evidence type="ECO:0000256" key="2">
    <source>
        <dbReference type="ARBA" id="ARBA00007193"/>
    </source>
</evidence>
<feature type="transmembrane region" description="Helical" evidence="14">
    <location>
        <begin position="54"/>
        <end position="72"/>
    </location>
</feature>
<gene>
    <name evidence="15" type="ORF">TELCIR_10284</name>
</gene>
<dbReference type="PANTHER" id="PTHR11690">
    <property type="entry name" value="AMILORIDE-SENSITIVE SODIUM CHANNEL-RELATED"/>
    <property type="match status" value="1"/>
</dbReference>
<evidence type="ECO:0000256" key="1">
    <source>
        <dbReference type="ARBA" id="ARBA00004141"/>
    </source>
</evidence>
<protein>
    <submittedName>
        <fullName evidence="15">Uncharacterized protein</fullName>
    </submittedName>
</protein>
<keyword evidence="3 13" id="KW-0813">Transport</keyword>
<dbReference type="PANTHER" id="PTHR11690:SF153">
    <property type="entry name" value="AMILORIDE-SENSITIVE SODIUM CHANNEL"/>
    <property type="match status" value="1"/>
</dbReference>
<dbReference type="OrthoDB" id="5849902at2759"/>
<dbReference type="InterPro" id="IPR001873">
    <property type="entry name" value="ENaC"/>
</dbReference>
<evidence type="ECO:0000256" key="9">
    <source>
        <dbReference type="ARBA" id="ARBA00023136"/>
    </source>
</evidence>
<evidence type="ECO:0000256" key="8">
    <source>
        <dbReference type="ARBA" id="ARBA00023065"/>
    </source>
</evidence>
<keyword evidence="8 13" id="KW-0406">Ion transport</keyword>
<proteinExistence type="inferred from homology"/>
<dbReference type="AlphaFoldDB" id="A0A2G9UCI6"/>
<evidence type="ECO:0000256" key="11">
    <source>
        <dbReference type="ARBA" id="ARBA00023201"/>
    </source>
</evidence>
<evidence type="ECO:0000256" key="6">
    <source>
        <dbReference type="ARBA" id="ARBA00022989"/>
    </source>
</evidence>
<evidence type="ECO:0000313" key="15">
    <source>
        <dbReference type="EMBL" id="PIO67949.1"/>
    </source>
</evidence>
<evidence type="ECO:0000256" key="3">
    <source>
        <dbReference type="ARBA" id="ARBA00022448"/>
    </source>
</evidence>
<keyword evidence="11 13" id="KW-0739">Sodium transport</keyword>
<comment type="subcellular location">
    <subcellularLocation>
        <location evidence="1">Membrane</location>
        <topology evidence="1">Multi-pass membrane protein</topology>
    </subcellularLocation>
</comment>
<keyword evidence="16" id="KW-1185">Reference proteome</keyword>
<dbReference type="Gene3D" id="1.10.287.770">
    <property type="entry name" value="YojJ-like"/>
    <property type="match status" value="1"/>
</dbReference>
<evidence type="ECO:0000256" key="13">
    <source>
        <dbReference type="RuleBase" id="RU000679"/>
    </source>
</evidence>
<reference evidence="15 16" key="1">
    <citation type="submission" date="2015-09" db="EMBL/GenBank/DDBJ databases">
        <title>Draft genome of the parasitic nematode Teladorsagia circumcincta isolate WARC Sus (inbred).</title>
        <authorList>
            <person name="Mitreva M."/>
        </authorList>
    </citation>
    <scope>NUCLEOTIDE SEQUENCE [LARGE SCALE GENOMIC DNA]</scope>
    <source>
        <strain evidence="15 16">S</strain>
    </source>
</reference>
<dbReference type="EMBL" id="KZ347329">
    <property type="protein sequence ID" value="PIO67949.1"/>
    <property type="molecule type" value="Genomic_DNA"/>
</dbReference>